<dbReference type="PANTHER" id="PTHR13056">
    <property type="entry name" value="VACUOLAR FUSION PROTEIN CCZ1 HOMOLOG-RELATED"/>
    <property type="match status" value="1"/>
</dbReference>
<proteinExistence type="inferred from homology"/>
<feature type="compositionally biased region" description="Low complexity" evidence="2">
    <location>
        <begin position="325"/>
        <end position="340"/>
    </location>
</feature>
<comment type="similarity">
    <text evidence="1">Belongs to the CCZ1 family.</text>
</comment>
<organism evidence="4 5">
    <name type="scientific">[Candida] anglica</name>
    <dbReference type="NCBI Taxonomy" id="148631"/>
    <lineage>
        <taxon>Eukaryota</taxon>
        <taxon>Fungi</taxon>
        <taxon>Dikarya</taxon>
        <taxon>Ascomycota</taxon>
        <taxon>Saccharomycotina</taxon>
        <taxon>Pichiomycetes</taxon>
        <taxon>Debaryomycetaceae</taxon>
        <taxon>Kurtzmaniella</taxon>
    </lineage>
</organism>
<keyword evidence="5" id="KW-1185">Reference proteome</keyword>
<dbReference type="InterPro" id="IPR043987">
    <property type="entry name" value="CCZ1/INTU/HSP4_longin_1"/>
</dbReference>
<gene>
    <name evidence="4" type="ORF">CAAN4_G08790</name>
</gene>
<feature type="compositionally biased region" description="Low complexity" evidence="2">
    <location>
        <begin position="408"/>
        <end position="418"/>
    </location>
</feature>
<dbReference type="Pfam" id="PF19031">
    <property type="entry name" value="Intu_longin_1"/>
    <property type="match status" value="1"/>
</dbReference>
<name>A0ABP0EJ46_9ASCO</name>
<feature type="region of interest" description="Disordered" evidence="2">
    <location>
        <begin position="647"/>
        <end position="676"/>
    </location>
</feature>
<feature type="domain" description="CCZ1/INTU/HSP4 first Longin" evidence="3">
    <location>
        <begin position="69"/>
        <end position="157"/>
    </location>
</feature>
<evidence type="ECO:0000259" key="3">
    <source>
        <dbReference type="Pfam" id="PF19031"/>
    </source>
</evidence>
<dbReference type="Proteomes" id="UP001497600">
    <property type="component" value="Chromosome G"/>
</dbReference>
<protein>
    <recommendedName>
        <fullName evidence="3">CCZ1/INTU/HSP4 first Longin domain-containing protein</fullName>
    </recommendedName>
</protein>
<accession>A0ABP0EJ46</accession>
<feature type="region of interest" description="Disordered" evidence="2">
    <location>
        <begin position="325"/>
        <end position="348"/>
    </location>
</feature>
<evidence type="ECO:0000256" key="1">
    <source>
        <dbReference type="ARBA" id="ARBA00005352"/>
    </source>
</evidence>
<evidence type="ECO:0000256" key="2">
    <source>
        <dbReference type="SAM" id="MobiDB-lite"/>
    </source>
</evidence>
<dbReference type="InterPro" id="IPR013176">
    <property type="entry name" value="Ccz1"/>
</dbReference>
<reference evidence="4 5" key="1">
    <citation type="submission" date="2024-01" db="EMBL/GenBank/DDBJ databases">
        <authorList>
            <consortium name="Genoscope - CEA"/>
            <person name="William W."/>
        </authorList>
    </citation>
    <scope>NUCLEOTIDE SEQUENCE [LARGE SCALE GENOMIC DNA]</scope>
    <source>
        <strain evidence="4 5">29B2s-10</strain>
    </source>
</reference>
<sequence length="715" mass="78810">MSYLPQFVQNLQRNSDSILPENARIGNGGPPRIRYLAVFNAKLADQLGERNADLIKQIACFETDSEHKDMDMDEKLNVIGFCSGIEAFALGFSSKSDKSLNENIIRTDGSTILVKELEKDYHLVCCIGSLDDRDSGMIGKQLLASLSTAYDYYRMLNKSMTEVLSEYDIEVLQTSLSEFWGGYLRDYNESADRCIHTPFKWVNDTANYRGVLGLFPSAFKKSSLSLNFNCRNEFDSILSESYPSKPPAALMVANFDESIPKTYGVIHVGSNGEIANQSLRTVYNWLELHERSNKLGGTHLASPGNGELFKRVEVPQEVLLQAATAAASASASPSTSTSHARGPDDLTSVRSFRTTAQSTLDILNPVNLTNNLVISPLNYTMNGMMNMGGNANRWLGGPSYLSFGQGNSSASQDSTSHSQNDTDDEGGADDHTGTYLVGLVANSSGDTIHRKLVYLEQSDSGKLQEYSLVIYTKGNLVVVLVYDSALEELDQPSFYEALQETILEPAINEIITSSMVGVSEGMTGNSINSLKSLNGIIEDGSTAQDFFFIIYDPEEGSIKTSLPYLPSAYPSVATTTMAVKLNNLIYYLHDSLSDLFIVQENPEFFQNNKTMKEYFHKFNAGRSTDWMFYYIQYHGKYIIVIKNHSSNRKTSGGGTSRKPSLAVNLTPSSPTGTTNNNNANGFLDGIYDYAHLGFLENLGDDVKVWLEGFSINGET</sequence>
<feature type="compositionally biased region" description="Low complexity" evidence="2">
    <location>
        <begin position="664"/>
        <end position="676"/>
    </location>
</feature>
<dbReference type="EMBL" id="OZ004259">
    <property type="protein sequence ID" value="CAK7917491.1"/>
    <property type="molecule type" value="Genomic_DNA"/>
</dbReference>
<feature type="region of interest" description="Disordered" evidence="2">
    <location>
        <begin position="405"/>
        <end position="433"/>
    </location>
</feature>
<evidence type="ECO:0000313" key="4">
    <source>
        <dbReference type="EMBL" id="CAK7917491.1"/>
    </source>
</evidence>
<dbReference type="PANTHER" id="PTHR13056:SF0">
    <property type="entry name" value="VACUOLAR FUSION PROTEIN CCZ1 HOMOLOG-RELATED"/>
    <property type="match status" value="1"/>
</dbReference>
<evidence type="ECO:0000313" key="5">
    <source>
        <dbReference type="Proteomes" id="UP001497600"/>
    </source>
</evidence>